<dbReference type="InterPro" id="IPR038770">
    <property type="entry name" value="Na+/solute_symporter_sf"/>
</dbReference>
<keyword evidence="5 7" id="KW-1133">Transmembrane helix</keyword>
<organism evidence="10 11">
    <name type="scientific">Coraliomargarita algicola</name>
    <dbReference type="NCBI Taxonomy" id="3092156"/>
    <lineage>
        <taxon>Bacteria</taxon>
        <taxon>Pseudomonadati</taxon>
        <taxon>Verrucomicrobiota</taxon>
        <taxon>Opitutia</taxon>
        <taxon>Puniceicoccales</taxon>
        <taxon>Coraliomargaritaceae</taxon>
        <taxon>Coraliomargarita</taxon>
    </lineage>
</organism>
<gene>
    <name evidence="10" type="ORF">SH580_11845</name>
</gene>
<comment type="subcellular location">
    <subcellularLocation>
        <location evidence="1">Membrane</location>
        <topology evidence="1">Multi-pass membrane protein</topology>
    </subcellularLocation>
</comment>
<accession>A0ABZ0RDT6</accession>
<protein>
    <submittedName>
        <fullName evidence="10">Cation:proton antiporter</fullName>
    </submittedName>
</protein>
<evidence type="ECO:0000259" key="8">
    <source>
        <dbReference type="Pfam" id="PF00999"/>
    </source>
</evidence>
<dbReference type="PANTHER" id="PTHR42751">
    <property type="entry name" value="SODIUM/HYDROGEN EXCHANGER FAMILY/TRKA DOMAIN PROTEIN"/>
    <property type="match status" value="1"/>
</dbReference>
<dbReference type="Gene3D" id="3.40.50.720">
    <property type="entry name" value="NAD(P)-binding Rossmann-like Domain"/>
    <property type="match status" value="1"/>
</dbReference>
<feature type="transmembrane region" description="Helical" evidence="7">
    <location>
        <begin position="51"/>
        <end position="71"/>
    </location>
</feature>
<evidence type="ECO:0000256" key="7">
    <source>
        <dbReference type="SAM" id="Phobius"/>
    </source>
</evidence>
<dbReference type="Gene3D" id="1.20.1530.20">
    <property type="match status" value="1"/>
</dbReference>
<feature type="domain" description="RCK N-terminal" evidence="9">
    <location>
        <begin position="394"/>
        <end position="498"/>
    </location>
</feature>
<proteinExistence type="inferred from homology"/>
<dbReference type="InterPro" id="IPR036291">
    <property type="entry name" value="NAD(P)-bd_dom_sf"/>
</dbReference>
<sequence length="530" mass="57179">MTALAILLLAAAIAFGLSKFLRLPAIPLLMLSGAVLTALAKYQAVEVPQEIISQMIQIGLAVLVFTAGVELSPRRMRGRTRAITILAVSQFVTLGVCGVLTAIFLGYGWTTALYLGCALSASSTLVVVRHLQQRRQMFEPYGRLVLGVLLLQDIFIVLIMVALLKSPDGWLVVCNGVANAIGLGILALGFHRWVVPFVVKRLKLDDEELMLGALAVLFAFSTMAYLLHLPFLVGAFFAGFAISAFPMNGLVRGMLGSLSGFFLALFFISAGAFLTMPGLTMLGHSLIFIVVLISVTVLLVAIVAEVVGYSSRAAVETGLLLSQTSEFSLLLALTGVASGQITEELFSMIALITVSTMTLTPFLSRESVALRLVKWHPRYRSGESACEVMSGHAVLLGYGRAGPRTMHALKERGIEMVVVDEDAGVIRQLIAQGIPCVQGDGSDEQTLARAHCREAKVVFCSMRRTRDAQVALEYLRDSPVEVIVRVFETFEEDAVRVAGGHPVQTAYAAAAQFLEWTADVNLPKEEDQSA</sequence>
<evidence type="ECO:0000259" key="9">
    <source>
        <dbReference type="Pfam" id="PF02254"/>
    </source>
</evidence>
<name>A0ABZ0RDT6_9BACT</name>
<reference evidence="10 11" key="1">
    <citation type="submission" date="2023-11" db="EMBL/GenBank/DDBJ databases">
        <title>Coraliomargarita sp. nov., isolated from marine algae.</title>
        <authorList>
            <person name="Lee J.K."/>
            <person name="Baek J.H."/>
            <person name="Kim J.M."/>
            <person name="Choi D.G."/>
            <person name="Jeon C.O."/>
        </authorList>
    </citation>
    <scope>NUCLEOTIDE SEQUENCE [LARGE SCALE GENOMIC DNA]</scope>
    <source>
        <strain evidence="10 11">J2-16</strain>
    </source>
</reference>
<dbReference type="SUPFAM" id="SSF51735">
    <property type="entry name" value="NAD(P)-binding Rossmann-fold domains"/>
    <property type="match status" value="1"/>
</dbReference>
<dbReference type="PANTHER" id="PTHR42751:SF6">
    <property type="entry name" value="CONSERVED INTEGRAL MEMBRANE TRANSPORT PROTEIN-RELATED"/>
    <property type="match status" value="1"/>
</dbReference>
<dbReference type="Pfam" id="PF02254">
    <property type="entry name" value="TrkA_N"/>
    <property type="match status" value="1"/>
</dbReference>
<feature type="transmembrane region" description="Helical" evidence="7">
    <location>
        <begin position="144"/>
        <end position="164"/>
    </location>
</feature>
<dbReference type="InterPro" id="IPR003148">
    <property type="entry name" value="RCK_N"/>
</dbReference>
<evidence type="ECO:0000256" key="5">
    <source>
        <dbReference type="ARBA" id="ARBA00022989"/>
    </source>
</evidence>
<feature type="domain" description="Cation/H+ exchanger transmembrane" evidence="8">
    <location>
        <begin position="10"/>
        <end position="363"/>
    </location>
</feature>
<keyword evidence="6 7" id="KW-0472">Membrane</keyword>
<comment type="similarity">
    <text evidence="2">Belongs to the monovalent cation:proton antiporter 2 (CPA2) transporter (TC 2.A.37) family.</text>
</comment>
<evidence type="ECO:0000313" key="10">
    <source>
        <dbReference type="EMBL" id="WPJ94127.1"/>
    </source>
</evidence>
<dbReference type="EMBL" id="CP138858">
    <property type="protein sequence ID" value="WPJ94127.1"/>
    <property type="molecule type" value="Genomic_DNA"/>
</dbReference>
<evidence type="ECO:0000256" key="2">
    <source>
        <dbReference type="ARBA" id="ARBA00005551"/>
    </source>
</evidence>
<evidence type="ECO:0000256" key="6">
    <source>
        <dbReference type="ARBA" id="ARBA00023136"/>
    </source>
</evidence>
<feature type="transmembrane region" description="Helical" evidence="7">
    <location>
        <begin position="258"/>
        <end position="279"/>
    </location>
</feature>
<evidence type="ECO:0000256" key="3">
    <source>
        <dbReference type="ARBA" id="ARBA00022448"/>
    </source>
</evidence>
<feature type="transmembrane region" description="Helical" evidence="7">
    <location>
        <begin position="209"/>
        <end position="227"/>
    </location>
</feature>
<feature type="transmembrane region" description="Helical" evidence="7">
    <location>
        <begin position="113"/>
        <end position="132"/>
    </location>
</feature>
<keyword evidence="11" id="KW-1185">Reference proteome</keyword>
<dbReference type="Proteomes" id="UP001324993">
    <property type="component" value="Chromosome"/>
</dbReference>
<feature type="transmembrane region" description="Helical" evidence="7">
    <location>
        <begin position="285"/>
        <end position="307"/>
    </location>
</feature>
<dbReference type="InterPro" id="IPR006153">
    <property type="entry name" value="Cation/H_exchanger_TM"/>
</dbReference>
<feature type="transmembrane region" description="Helical" evidence="7">
    <location>
        <begin position="83"/>
        <end position="107"/>
    </location>
</feature>
<dbReference type="RefSeq" id="WP_319831079.1">
    <property type="nucleotide sequence ID" value="NZ_CP138858.1"/>
</dbReference>
<keyword evidence="3" id="KW-0813">Transport</keyword>
<dbReference type="Pfam" id="PF00999">
    <property type="entry name" value="Na_H_Exchanger"/>
    <property type="match status" value="1"/>
</dbReference>
<evidence type="ECO:0000313" key="11">
    <source>
        <dbReference type="Proteomes" id="UP001324993"/>
    </source>
</evidence>
<evidence type="ECO:0000256" key="1">
    <source>
        <dbReference type="ARBA" id="ARBA00004141"/>
    </source>
</evidence>
<feature type="transmembrane region" description="Helical" evidence="7">
    <location>
        <begin position="170"/>
        <end position="188"/>
    </location>
</feature>
<keyword evidence="4 7" id="KW-0812">Transmembrane</keyword>
<evidence type="ECO:0000256" key="4">
    <source>
        <dbReference type="ARBA" id="ARBA00022692"/>
    </source>
</evidence>